<protein>
    <recommendedName>
        <fullName evidence="8">Probable membrane transporter protein</fullName>
    </recommendedName>
</protein>
<keyword evidence="6 8" id="KW-1133">Transmembrane helix</keyword>
<proteinExistence type="inferred from homology"/>
<feature type="transmembrane region" description="Helical" evidence="8">
    <location>
        <begin position="104"/>
        <end position="124"/>
    </location>
</feature>
<sequence>MENLVTTYGWPTLITGLVVLFTGGVVRGFAGFGAGMIFMPVASALFSPPAAAGAFLLLDYFVTLPLLPRALRLCDWRTVLPAVLAAVVSVHLGAWMLVSADPLILRWVICLVVLALLGLLISGWRYSGTPSPATSAGVGVAAGIMGGVSQVSGPPVVAFWLSSPHPPHVIRANLIVFFALAGTGSLLAYLIAGVFNGRVVALAIGGIAVYGLGLYLGARGFGRANPQLYRRIAYSLIALAALTSLPALDGWLGR</sequence>
<evidence type="ECO:0000256" key="7">
    <source>
        <dbReference type="ARBA" id="ARBA00023136"/>
    </source>
</evidence>
<gene>
    <name evidence="9" type="ORF">V6L76_09950</name>
</gene>
<dbReference type="EMBL" id="JBAKBE010000005">
    <property type="protein sequence ID" value="MEH0096578.1"/>
    <property type="molecule type" value="Genomic_DNA"/>
</dbReference>
<keyword evidence="3" id="KW-0813">Transport</keyword>
<reference evidence="9 10" key="1">
    <citation type="submission" date="2024-02" db="EMBL/GenBank/DDBJ databases">
        <title>A new putative Pannonibacter species isolated from two cases of bloodstream infections in paediatric patients.</title>
        <authorList>
            <person name="Castellana S."/>
            <person name="De Laurentiis V."/>
            <person name="Grassi M."/>
            <person name="De Leonardis F."/>
            <person name="Mosca A."/>
            <person name="De Carlo C."/>
            <person name="Sparapano E."/>
            <person name="Ronga L."/>
            <person name="Santacroce L."/>
            <person name="Chironna M."/>
            <person name="De Robertis A."/>
            <person name="Bianco A."/>
            <person name="Del Sambro L."/>
            <person name="Capozzi L."/>
            <person name="Parisi A."/>
        </authorList>
    </citation>
    <scope>NUCLEOTIDE SEQUENCE [LARGE SCALE GENOMIC DNA]</scope>
    <source>
        <strain evidence="9 10">Pt2</strain>
    </source>
</reference>
<keyword evidence="5 8" id="KW-0812">Transmembrane</keyword>
<evidence type="ECO:0000256" key="1">
    <source>
        <dbReference type="ARBA" id="ARBA00004651"/>
    </source>
</evidence>
<dbReference type="InterPro" id="IPR002781">
    <property type="entry name" value="TM_pro_TauE-like"/>
</dbReference>
<keyword evidence="7 8" id="KW-0472">Membrane</keyword>
<evidence type="ECO:0000313" key="9">
    <source>
        <dbReference type="EMBL" id="MEH0096578.1"/>
    </source>
</evidence>
<feature type="transmembrane region" description="Helical" evidence="8">
    <location>
        <begin position="78"/>
        <end position="97"/>
    </location>
</feature>
<comment type="similarity">
    <text evidence="2 8">Belongs to the 4-toluene sulfonate uptake permease (TSUP) (TC 2.A.102) family.</text>
</comment>
<dbReference type="PANTHER" id="PTHR30269">
    <property type="entry name" value="TRANSMEMBRANE PROTEIN YFCA"/>
    <property type="match status" value="1"/>
</dbReference>
<evidence type="ECO:0000313" key="10">
    <source>
        <dbReference type="Proteomes" id="UP001380822"/>
    </source>
</evidence>
<feature type="transmembrane region" description="Helical" evidence="8">
    <location>
        <begin position="12"/>
        <end position="30"/>
    </location>
</feature>
<dbReference type="RefSeq" id="WP_334251910.1">
    <property type="nucleotide sequence ID" value="NZ_JBAKBE010000005.1"/>
</dbReference>
<dbReference type="InterPro" id="IPR052017">
    <property type="entry name" value="TSUP"/>
</dbReference>
<feature type="transmembrane region" description="Helical" evidence="8">
    <location>
        <begin position="173"/>
        <end position="192"/>
    </location>
</feature>
<keyword evidence="10" id="KW-1185">Reference proteome</keyword>
<feature type="transmembrane region" description="Helical" evidence="8">
    <location>
        <begin position="228"/>
        <end position="248"/>
    </location>
</feature>
<dbReference type="Proteomes" id="UP001380822">
    <property type="component" value="Unassembled WGS sequence"/>
</dbReference>
<feature type="transmembrane region" description="Helical" evidence="8">
    <location>
        <begin position="37"/>
        <end position="58"/>
    </location>
</feature>
<feature type="transmembrane region" description="Helical" evidence="8">
    <location>
        <begin position="136"/>
        <end position="161"/>
    </location>
</feature>
<evidence type="ECO:0000256" key="6">
    <source>
        <dbReference type="ARBA" id="ARBA00022989"/>
    </source>
</evidence>
<feature type="transmembrane region" description="Helical" evidence="8">
    <location>
        <begin position="198"/>
        <end position="216"/>
    </location>
</feature>
<evidence type="ECO:0000256" key="5">
    <source>
        <dbReference type="ARBA" id="ARBA00022692"/>
    </source>
</evidence>
<organism evidence="9 10">
    <name type="scientific">Pannonibacter anstelovis</name>
    <dbReference type="NCBI Taxonomy" id="3121537"/>
    <lineage>
        <taxon>Bacteria</taxon>
        <taxon>Pseudomonadati</taxon>
        <taxon>Pseudomonadota</taxon>
        <taxon>Alphaproteobacteria</taxon>
        <taxon>Hyphomicrobiales</taxon>
        <taxon>Stappiaceae</taxon>
        <taxon>Pannonibacter</taxon>
    </lineage>
</organism>
<evidence type="ECO:0000256" key="4">
    <source>
        <dbReference type="ARBA" id="ARBA00022475"/>
    </source>
</evidence>
<comment type="caution">
    <text evidence="9">The sequence shown here is derived from an EMBL/GenBank/DDBJ whole genome shotgun (WGS) entry which is preliminary data.</text>
</comment>
<dbReference type="PANTHER" id="PTHR30269:SF37">
    <property type="entry name" value="MEMBRANE TRANSPORTER PROTEIN"/>
    <property type="match status" value="1"/>
</dbReference>
<comment type="subcellular location">
    <subcellularLocation>
        <location evidence="1 8">Cell membrane</location>
        <topology evidence="1 8">Multi-pass membrane protein</topology>
    </subcellularLocation>
</comment>
<dbReference type="Pfam" id="PF01925">
    <property type="entry name" value="TauE"/>
    <property type="match status" value="1"/>
</dbReference>
<evidence type="ECO:0000256" key="8">
    <source>
        <dbReference type="RuleBase" id="RU363041"/>
    </source>
</evidence>
<evidence type="ECO:0000256" key="2">
    <source>
        <dbReference type="ARBA" id="ARBA00009142"/>
    </source>
</evidence>
<accession>A0ABU7ZNI5</accession>
<name>A0ABU7ZNI5_9HYPH</name>
<evidence type="ECO:0000256" key="3">
    <source>
        <dbReference type="ARBA" id="ARBA00022448"/>
    </source>
</evidence>
<keyword evidence="4 8" id="KW-1003">Cell membrane</keyword>